<reference evidence="1" key="1">
    <citation type="journal article" date="2009" name="Rice">
        <title>De Novo Next Generation Sequencing of Plant Genomes.</title>
        <authorList>
            <person name="Rounsley S."/>
            <person name="Marri P.R."/>
            <person name="Yu Y."/>
            <person name="He R."/>
            <person name="Sisneros N."/>
            <person name="Goicoechea J.L."/>
            <person name="Lee S.J."/>
            <person name="Angelova A."/>
            <person name="Kudrna D."/>
            <person name="Luo M."/>
            <person name="Affourtit J."/>
            <person name="Desany B."/>
            <person name="Knight J."/>
            <person name="Niazi F."/>
            <person name="Egholm M."/>
            <person name="Wing R.A."/>
        </authorList>
    </citation>
    <scope>NUCLEOTIDE SEQUENCE [LARGE SCALE GENOMIC DNA]</scope>
    <source>
        <strain evidence="1">cv. IRGC 105608</strain>
    </source>
</reference>
<dbReference type="Gramene" id="OBART11G23310.1">
    <property type="protein sequence ID" value="OBART11G23310.1"/>
    <property type="gene ID" value="OBART11G23310"/>
</dbReference>
<dbReference type="STRING" id="65489.A0A0D3HQ55"/>
<dbReference type="Proteomes" id="UP000026960">
    <property type="component" value="Chromosome 11"/>
</dbReference>
<dbReference type="HOGENOM" id="CLU_2674982_0_0_1"/>
<organism evidence="1">
    <name type="scientific">Oryza barthii</name>
    <dbReference type="NCBI Taxonomy" id="65489"/>
    <lineage>
        <taxon>Eukaryota</taxon>
        <taxon>Viridiplantae</taxon>
        <taxon>Streptophyta</taxon>
        <taxon>Embryophyta</taxon>
        <taxon>Tracheophyta</taxon>
        <taxon>Spermatophyta</taxon>
        <taxon>Magnoliopsida</taxon>
        <taxon>Liliopsida</taxon>
        <taxon>Poales</taxon>
        <taxon>Poaceae</taxon>
        <taxon>BOP clade</taxon>
        <taxon>Oryzoideae</taxon>
        <taxon>Oryzeae</taxon>
        <taxon>Oryzinae</taxon>
        <taxon>Oryza</taxon>
    </lineage>
</organism>
<reference evidence="1" key="2">
    <citation type="submission" date="2015-03" db="UniProtKB">
        <authorList>
            <consortium name="EnsemblPlants"/>
        </authorList>
    </citation>
    <scope>IDENTIFICATION</scope>
</reference>
<dbReference type="EnsemblPlants" id="OBART11G23310.1">
    <property type="protein sequence ID" value="OBART11G23310.1"/>
    <property type="gene ID" value="OBART11G23310"/>
</dbReference>
<evidence type="ECO:0000313" key="1">
    <source>
        <dbReference type="EnsemblPlants" id="OBART11G23310.1"/>
    </source>
</evidence>
<keyword evidence="2" id="KW-1185">Reference proteome</keyword>
<accession>A0A0D3HQ55</accession>
<proteinExistence type="predicted"/>
<dbReference type="AlphaFoldDB" id="A0A0D3HQ55"/>
<name>A0A0D3HQ55_9ORYZ</name>
<sequence length="75" mass="8554">MGPILNIWKFDLENAIGWSTNGCCNRTHNHKGMFTLMYHVIMGDDPDLKTSKPSPDMFLACCYEERNISEAINDT</sequence>
<evidence type="ECO:0000313" key="2">
    <source>
        <dbReference type="Proteomes" id="UP000026960"/>
    </source>
</evidence>
<protein>
    <submittedName>
        <fullName evidence="1">Uncharacterized protein</fullName>
    </submittedName>
</protein>
<dbReference type="PaxDb" id="65489-OBART11G23310.1"/>
<dbReference type="Gene3D" id="3.40.50.1000">
    <property type="entry name" value="HAD superfamily/HAD-like"/>
    <property type="match status" value="1"/>
</dbReference>
<dbReference type="InterPro" id="IPR023214">
    <property type="entry name" value="HAD_sf"/>
</dbReference>